<dbReference type="GO" id="GO:0003955">
    <property type="term" value="F:NAD(P)H dehydrogenase (quinone) activity"/>
    <property type="evidence" value="ECO:0007669"/>
    <property type="project" value="TreeGrafter"/>
</dbReference>
<dbReference type="EC" id="1.8.5.4" evidence="12"/>
<evidence type="ECO:0000256" key="3">
    <source>
        <dbReference type="ARBA" id="ARBA00022630"/>
    </source>
</evidence>
<evidence type="ECO:0000256" key="13">
    <source>
        <dbReference type="ARBA" id="ARBA00071264"/>
    </source>
</evidence>
<dbReference type="FunFam" id="3.50.50.100:FF:000017">
    <property type="entry name" value="Sulfide-quinone reductase"/>
    <property type="match status" value="1"/>
</dbReference>
<dbReference type="AlphaFoldDB" id="A0AAP6JGA4"/>
<comment type="similarity">
    <text evidence="11">Belongs to the SQRD family.</text>
</comment>
<evidence type="ECO:0000313" key="16">
    <source>
        <dbReference type="EMBL" id="MEA5445594.1"/>
    </source>
</evidence>
<comment type="cofactor">
    <cofactor evidence="1">
        <name>FAD</name>
        <dbReference type="ChEBI" id="CHEBI:57692"/>
    </cofactor>
</comment>
<keyword evidence="3" id="KW-0285">Flavoprotein</keyword>
<evidence type="ECO:0000256" key="4">
    <source>
        <dbReference type="ARBA" id="ARBA00022719"/>
    </source>
</evidence>
<dbReference type="InterPro" id="IPR051169">
    <property type="entry name" value="NADH-Q_oxidoreductase"/>
</dbReference>
<protein>
    <recommendedName>
        <fullName evidence="13">Sulfide-quinone reductase</fullName>
        <ecNumber evidence="12">1.8.5.4</ecNumber>
    </recommendedName>
    <alternativeName>
        <fullName evidence="14">Sulfide:quinone oxidoreductase</fullName>
    </alternativeName>
</protein>
<comment type="subcellular location">
    <subcellularLocation>
        <location evidence="2">Membrane</location>
        <topology evidence="2">Peripheral membrane protein</topology>
    </subcellularLocation>
</comment>
<dbReference type="InterPro" id="IPR036188">
    <property type="entry name" value="FAD/NAD-bd_sf"/>
</dbReference>
<keyword evidence="7 16" id="KW-0560">Oxidoreductase</keyword>
<evidence type="ECO:0000256" key="1">
    <source>
        <dbReference type="ARBA" id="ARBA00001974"/>
    </source>
</evidence>
<evidence type="ECO:0000256" key="8">
    <source>
        <dbReference type="ARBA" id="ARBA00023136"/>
    </source>
</evidence>
<name>A0AAP6JGA4_9GAMM</name>
<evidence type="ECO:0000256" key="14">
    <source>
        <dbReference type="ARBA" id="ARBA00081101"/>
    </source>
</evidence>
<dbReference type="Gene3D" id="3.50.50.100">
    <property type="match status" value="1"/>
</dbReference>
<dbReference type="GO" id="GO:0048038">
    <property type="term" value="F:quinone binding"/>
    <property type="evidence" value="ECO:0007669"/>
    <property type="project" value="UniProtKB-KW"/>
</dbReference>
<evidence type="ECO:0000256" key="12">
    <source>
        <dbReference type="ARBA" id="ARBA00066453"/>
    </source>
</evidence>
<comment type="catalytic activity">
    <reaction evidence="9">
        <text>n a quinone + n hydrogen sulfide + n H(+) = polysulfur(n-2) + n a quinol</text>
        <dbReference type="Rhea" id="RHEA:30239"/>
        <dbReference type="Rhea" id="RHEA-COMP:19475"/>
        <dbReference type="ChEBI" id="CHEBI:15378"/>
        <dbReference type="ChEBI" id="CHEBI:17909"/>
        <dbReference type="ChEBI" id="CHEBI:24646"/>
        <dbReference type="ChEBI" id="CHEBI:29919"/>
        <dbReference type="ChEBI" id="CHEBI:132124"/>
        <dbReference type="EC" id="1.8.5.4"/>
    </reaction>
</comment>
<evidence type="ECO:0000313" key="17">
    <source>
        <dbReference type="Proteomes" id="UP001302316"/>
    </source>
</evidence>
<evidence type="ECO:0000256" key="6">
    <source>
        <dbReference type="ARBA" id="ARBA00022827"/>
    </source>
</evidence>
<accession>A0AAP6JGA4</accession>
<keyword evidence="4" id="KW-0874">Quinone</keyword>
<organism evidence="16 17">
    <name type="scientific">Natronospira elongata</name>
    <dbReference type="NCBI Taxonomy" id="3110268"/>
    <lineage>
        <taxon>Bacteria</taxon>
        <taxon>Pseudomonadati</taxon>
        <taxon>Pseudomonadota</taxon>
        <taxon>Gammaproteobacteria</taxon>
        <taxon>Natronospirales</taxon>
        <taxon>Natronospiraceae</taxon>
        <taxon>Natronospira</taxon>
    </lineage>
</organism>
<keyword evidence="17" id="KW-1185">Reference proteome</keyword>
<reference evidence="16 17" key="1">
    <citation type="submission" date="2023-12" db="EMBL/GenBank/DDBJ databases">
        <title>Whole-genome sequencing of halo(alkali)philic microorganisms from hypersaline lakes.</title>
        <authorList>
            <person name="Sorokin D.Y."/>
            <person name="Merkel A.Y."/>
            <person name="Messina E."/>
            <person name="Yakimov M."/>
        </authorList>
    </citation>
    <scope>NUCLEOTIDE SEQUENCE [LARGE SCALE GENOMIC DNA]</scope>
    <source>
        <strain evidence="16 17">AB-CW1</strain>
    </source>
</reference>
<keyword evidence="5" id="KW-0547">Nucleotide-binding</keyword>
<dbReference type="PANTHER" id="PTHR42913">
    <property type="entry name" value="APOPTOSIS-INDUCING FACTOR 1"/>
    <property type="match status" value="1"/>
</dbReference>
<proteinExistence type="inferred from homology"/>
<dbReference type="SUPFAM" id="SSF51905">
    <property type="entry name" value="FAD/NAD(P)-binding domain"/>
    <property type="match status" value="1"/>
</dbReference>
<dbReference type="GO" id="GO:0019646">
    <property type="term" value="P:aerobic electron transport chain"/>
    <property type="evidence" value="ECO:0007669"/>
    <property type="project" value="TreeGrafter"/>
</dbReference>
<evidence type="ECO:0000256" key="7">
    <source>
        <dbReference type="ARBA" id="ARBA00023002"/>
    </source>
</evidence>
<dbReference type="InterPro" id="IPR023753">
    <property type="entry name" value="FAD/NAD-binding_dom"/>
</dbReference>
<gene>
    <name evidence="16" type="ORF">VCB98_07170</name>
</gene>
<dbReference type="PANTHER" id="PTHR42913:SF6">
    <property type="entry name" value="SULFIDE-QUINONE REDUCTASE"/>
    <property type="match status" value="1"/>
</dbReference>
<dbReference type="GO" id="GO:0070224">
    <property type="term" value="F:sulfide:quinone oxidoreductase activity"/>
    <property type="evidence" value="ECO:0007669"/>
    <property type="project" value="UniProtKB-EC"/>
</dbReference>
<evidence type="ECO:0000256" key="11">
    <source>
        <dbReference type="ARBA" id="ARBA00060891"/>
    </source>
</evidence>
<dbReference type="GO" id="GO:0016020">
    <property type="term" value="C:membrane"/>
    <property type="evidence" value="ECO:0007669"/>
    <property type="project" value="UniProtKB-SubCell"/>
</dbReference>
<dbReference type="EMBL" id="JAYGII010000012">
    <property type="protein sequence ID" value="MEA5445594.1"/>
    <property type="molecule type" value="Genomic_DNA"/>
</dbReference>
<evidence type="ECO:0000256" key="10">
    <source>
        <dbReference type="ARBA" id="ARBA00054727"/>
    </source>
</evidence>
<evidence type="ECO:0000259" key="15">
    <source>
        <dbReference type="Pfam" id="PF07992"/>
    </source>
</evidence>
<comment type="caution">
    <text evidence="16">The sequence shown here is derived from an EMBL/GenBank/DDBJ whole genome shotgun (WGS) entry which is preliminary data.</text>
</comment>
<comment type="function">
    <text evidence="10">Catalyzes the oxidation of hydrogen sulfide, with the help of a quinone. Consecutive reaction cycles lead to the accumulation of a polysulfide product on the active site Cys residues; these products are released when they exceed a critical length, typically as cyclooctasulfur.</text>
</comment>
<keyword evidence="8" id="KW-0472">Membrane</keyword>
<evidence type="ECO:0000256" key="9">
    <source>
        <dbReference type="ARBA" id="ARBA00050821"/>
    </source>
</evidence>
<evidence type="ECO:0000256" key="2">
    <source>
        <dbReference type="ARBA" id="ARBA00004170"/>
    </source>
</evidence>
<dbReference type="Proteomes" id="UP001302316">
    <property type="component" value="Unassembled WGS sequence"/>
</dbReference>
<dbReference type="Pfam" id="PF07992">
    <property type="entry name" value="Pyr_redox_2"/>
    <property type="match status" value="1"/>
</dbReference>
<dbReference type="GO" id="GO:0000166">
    <property type="term" value="F:nucleotide binding"/>
    <property type="evidence" value="ECO:0007669"/>
    <property type="project" value="UniProtKB-KW"/>
</dbReference>
<sequence length="432" mass="47672">MAHIVIIGAGLAGMPLALELRKTLGPKQKITVVSPADHFQFVPSNPWIAVGWRERPKTTTPLAPPLRKRNVDLVVDSMVGIDPDAQRIELKGGEGLDYDYLAITTGPKLAFDEIPGLGPDGYSQSICTLDHSEHCRGEYEQLLASPGPVVIGAAQGASCFGPAYEFAFILDRDLRKRGLRDQVPITFVSSEPYIGHLGLGGVGDSKGLLEHELRQRDIRWVCNASTEKLEDGKVFVKEHDDQGEVRREHQIDSVFSMILPAFKGVDPVASVEGLCNPRGFVQIDEYQRNPKWPNIYASGVCVAIPPVEKTPVPTGAPKTGYMIESMNTAIAENIKLAIAGEQPEARATWNALCLADMGNTGAAFLAMPQMPPRNVTWTRKGKWVHWAKSAFEWYFLRKMRKGVAEPAYERAMLRLLGIRRLRAQRQAAAKSR</sequence>
<dbReference type="RefSeq" id="WP_346051223.1">
    <property type="nucleotide sequence ID" value="NZ_JAYGII010000012.1"/>
</dbReference>
<keyword evidence="6" id="KW-0274">FAD</keyword>
<evidence type="ECO:0000256" key="5">
    <source>
        <dbReference type="ARBA" id="ARBA00022741"/>
    </source>
</evidence>
<feature type="domain" description="FAD/NAD(P)-binding" evidence="15">
    <location>
        <begin position="3"/>
        <end position="308"/>
    </location>
</feature>